<proteinExistence type="predicted"/>
<dbReference type="Proteomes" id="UP000249057">
    <property type="component" value="Unassembled WGS sequence"/>
</dbReference>
<name>A0ACD1GAF0_9EURO</name>
<evidence type="ECO:0000313" key="2">
    <source>
        <dbReference type="Proteomes" id="UP000249057"/>
    </source>
</evidence>
<reference evidence="1" key="1">
    <citation type="submission" date="2018-02" db="EMBL/GenBank/DDBJ databases">
        <title>The genomes of Aspergillus section Nigri reveals drivers in fungal speciation.</title>
        <authorList>
            <consortium name="DOE Joint Genome Institute"/>
            <person name="Vesth T.C."/>
            <person name="Nybo J."/>
            <person name="Theobald S."/>
            <person name="Brandl J."/>
            <person name="Frisvad J.C."/>
            <person name="Nielsen K.F."/>
            <person name="Lyhne E.K."/>
            <person name="Kogle M.E."/>
            <person name="Kuo A."/>
            <person name="Riley R."/>
            <person name="Clum A."/>
            <person name="Nolan M."/>
            <person name="Lipzen A."/>
            <person name="Salamov A."/>
            <person name="Henrissat B."/>
            <person name="Wiebenga A."/>
            <person name="De vries R.P."/>
            <person name="Grigoriev I.V."/>
            <person name="Mortensen U.H."/>
            <person name="Andersen M.R."/>
            <person name="Baker S.E."/>
        </authorList>
    </citation>
    <scope>NUCLEOTIDE SEQUENCE</scope>
    <source>
        <strain evidence="1">CBS 621.78</strain>
    </source>
</reference>
<accession>A0ACD1GAF0</accession>
<sequence length="141" mass="16542">MSDATFVVLVLGLIHFTRGATEHWLRRHVFHDRVWSGVCLSVLSTFLIKHIVYGYMIYMLEWQSDDYLAAEVGIGERQTPTAQSSALQGLHEMFRRGYISDVDMMIWLQSRGNRFELALIWFAWTYIAMVIWFLAREGFFP</sequence>
<gene>
    <name evidence="1" type="ORF">BO95DRAFT_431401</name>
</gene>
<dbReference type="EMBL" id="KZ825339">
    <property type="protein sequence ID" value="RAH46143.1"/>
    <property type="molecule type" value="Genomic_DNA"/>
</dbReference>
<evidence type="ECO:0000313" key="1">
    <source>
        <dbReference type="EMBL" id="RAH46143.1"/>
    </source>
</evidence>
<organism evidence="1 2">
    <name type="scientific">Aspergillus brunneoviolaceus CBS 621.78</name>
    <dbReference type="NCBI Taxonomy" id="1450534"/>
    <lineage>
        <taxon>Eukaryota</taxon>
        <taxon>Fungi</taxon>
        <taxon>Dikarya</taxon>
        <taxon>Ascomycota</taxon>
        <taxon>Pezizomycotina</taxon>
        <taxon>Eurotiomycetes</taxon>
        <taxon>Eurotiomycetidae</taxon>
        <taxon>Eurotiales</taxon>
        <taxon>Aspergillaceae</taxon>
        <taxon>Aspergillus</taxon>
        <taxon>Aspergillus subgen. Circumdati</taxon>
    </lineage>
</organism>
<keyword evidence="2" id="KW-1185">Reference proteome</keyword>
<protein>
    <submittedName>
        <fullName evidence="1">Uncharacterized protein</fullName>
    </submittedName>
</protein>